<keyword evidence="4" id="KW-1185">Reference proteome</keyword>
<evidence type="ECO:0000313" key="3">
    <source>
        <dbReference type="EMBL" id="GAA1792311.1"/>
    </source>
</evidence>
<feature type="region of interest" description="Disordered" evidence="1">
    <location>
        <begin position="32"/>
        <end position="63"/>
    </location>
</feature>
<gene>
    <name evidence="3" type="ORF">GCM10009768_21640</name>
</gene>
<proteinExistence type="predicted"/>
<protein>
    <submittedName>
        <fullName evidence="3">Uncharacterized protein</fullName>
    </submittedName>
</protein>
<dbReference type="Proteomes" id="UP001500851">
    <property type="component" value="Unassembled WGS sequence"/>
</dbReference>
<dbReference type="PROSITE" id="PS51257">
    <property type="entry name" value="PROKAR_LIPOPROTEIN"/>
    <property type="match status" value="1"/>
</dbReference>
<accession>A0ABP4XY63</accession>
<name>A0ABP4XY63_9MICO</name>
<comment type="caution">
    <text evidence="3">The sequence shown here is derived from an EMBL/GenBank/DDBJ whole genome shotgun (WGS) entry which is preliminary data.</text>
</comment>
<evidence type="ECO:0000256" key="2">
    <source>
        <dbReference type="SAM" id="SignalP"/>
    </source>
</evidence>
<keyword evidence="2" id="KW-0732">Signal</keyword>
<dbReference type="RefSeq" id="WP_344032155.1">
    <property type="nucleotide sequence ID" value="NZ_BAAAOB010000002.1"/>
</dbReference>
<reference evidence="4" key="1">
    <citation type="journal article" date="2019" name="Int. J. Syst. Evol. Microbiol.">
        <title>The Global Catalogue of Microorganisms (GCM) 10K type strain sequencing project: providing services to taxonomists for standard genome sequencing and annotation.</title>
        <authorList>
            <consortium name="The Broad Institute Genomics Platform"/>
            <consortium name="The Broad Institute Genome Sequencing Center for Infectious Disease"/>
            <person name="Wu L."/>
            <person name="Ma J."/>
        </authorList>
    </citation>
    <scope>NUCLEOTIDE SEQUENCE [LARGE SCALE GENOMIC DNA]</scope>
    <source>
        <strain evidence="4">JCM 14736</strain>
    </source>
</reference>
<feature type="signal peptide" evidence="2">
    <location>
        <begin position="1"/>
        <end position="24"/>
    </location>
</feature>
<sequence length="236" mass="23937">MPRTTDLTRTGIALAIGTAACAVAALSACAPASTTSTPSSSPSVSQSPRASTDPIEHEAPVDPTVVGTGLSVVSLAEADTAGTHEASPWSAGDPLPDYLERALSHEAPVVDPASLSRIVATHGVEAWIGTGVEQLAGKTCIVEAQSQIPVVETSCVDPAEFEAKGAAALLRLPNGTQALEARVLPERARGTGIVAGMWEAPNDRILLLAKPPTVDSPEVRVPTGDGSAPIIVGTMG</sequence>
<feature type="chain" id="PRO_5046335604" evidence="2">
    <location>
        <begin position="25"/>
        <end position="236"/>
    </location>
</feature>
<evidence type="ECO:0000313" key="4">
    <source>
        <dbReference type="Proteomes" id="UP001500851"/>
    </source>
</evidence>
<dbReference type="EMBL" id="BAAAOB010000002">
    <property type="protein sequence ID" value="GAA1792311.1"/>
    <property type="molecule type" value="Genomic_DNA"/>
</dbReference>
<feature type="compositionally biased region" description="Low complexity" evidence="1">
    <location>
        <begin position="32"/>
        <end position="52"/>
    </location>
</feature>
<evidence type="ECO:0000256" key="1">
    <source>
        <dbReference type="SAM" id="MobiDB-lite"/>
    </source>
</evidence>
<organism evidence="3 4">
    <name type="scientific">Leucobacter iarius</name>
    <dbReference type="NCBI Taxonomy" id="333963"/>
    <lineage>
        <taxon>Bacteria</taxon>
        <taxon>Bacillati</taxon>
        <taxon>Actinomycetota</taxon>
        <taxon>Actinomycetes</taxon>
        <taxon>Micrococcales</taxon>
        <taxon>Microbacteriaceae</taxon>
        <taxon>Leucobacter</taxon>
    </lineage>
</organism>